<protein>
    <recommendedName>
        <fullName evidence="1">YdhG-like domain-containing protein</fullName>
    </recommendedName>
</protein>
<accession>A0A0J8J4Q2</accession>
<reference evidence="2 3" key="1">
    <citation type="journal article" date="2015" name="Genome Biol. Evol.">
        <title>Comparative Genomics of Listeria Sensu Lato: Genus-Wide Differences in Evolutionary Dynamics and the Progressive Gain of Complex, Potentially Pathogenicity-Related Traits through Lateral Gene Transfer.</title>
        <authorList>
            <person name="Chiara M."/>
            <person name="Caruso M."/>
            <person name="D'Erchia A.M."/>
            <person name="Manzari C."/>
            <person name="Fraccalvieri R."/>
            <person name="Goffredo E."/>
            <person name="Latorre L."/>
            <person name="Miccolupo A."/>
            <person name="Padalino I."/>
            <person name="Santagada G."/>
            <person name="Chiocco D."/>
            <person name="Pesole G."/>
            <person name="Horner D.S."/>
            <person name="Parisi A."/>
        </authorList>
    </citation>
    <scope>NUCLEOTIDE SEQUENCE [LARGE SCALE GENOMIC DNA]</scope>
    <source>
        <strain evidence="2 3">1991</strain>
    </source>
</reference>
<dbReference type="Proteomes" id="UP000052258">
    <property type="component" value="Unassembled WGS sequence"/>
</dbReference>
<sequence>MEEYQNIDEYINQFSGIVKERLLAIRALVKEIAPEATEKISYGIPTFYLNGNLVHFAGYKTHIGFYPGAKGVATFLDDVEGKYKYSKGTIQFPLNEEMPVALIEKIVRFRTEENRSK</sequence>
<feature type="domain" description="YdhG-like" evidence="1">
    <location>
        <begin position="19"/>
        <end position="110"/>
    </location>
</feature>
<dbReference type="Gene3D" id="3.90.1150.200">
    <property type="match status" value="1"/>
</dbReference>
<dbReference type="PATRIC" id="fig|1430899.3.peg.1669"/>
<dbReference type="Pfam" id="PF08818">
    <property type="entry name" value="DUF1801"/>
    <property type="match status" value="1"/>
</dbReference>
<dbReference type="SUPFAM" id="SSF159888">
    <property type="entry name" value="YdhG-like"/>
    <property type="match status" value="1"/>
</dbReference>
<evidence type="ECO:0000259" key="1">
    <source>
        <dbReference type="Pfam" id="PF08818"/>
    </source>
</evidence>
<proteinExistence type="predicted"/>
<dbReference type="RefSeq" id="WP_007471824.1">
    <property type="nucleotide sequence ID" value="NZ_KQ130616.1"/>
</dbReference>
<organism evidence="2 3">
    <name type="scientific">Listeria fleischmannii 1991</name>
    <dbReference type="NCBI Taxonomy" id="1430899"/>
    <lineage>
        <taxon>Bacteria</taxon>
        <taxon>Bacillati</taxon>
        <taxon>Bacillota</taxon>
        <taxon>Bacilli</taxon>
        <taxon>Bacillales</taxon>
        <taxon>Listeriaceae</taxon>
        <taxon>Listeria</taxon>
    </lineage>
</organism>
<name>A0A0J8J4Q2_9LIST</name>
<dbReference type="InterPro" id="IPR014922">
    <property type="entry name" value="YdhG-like"/>
</dbReference>
<gene>
    <name evidence="2" type="ORF">X560_1634</name>
</gene>
<evidence type="ECO:0000313" key="3">
    <source>
        <dbReference type="Proteomes" id="UP000052258"/>
    </source>
</evidence>
<keyword evidence="3" id="KW-1185">Reference proteome</keyword>
<evidence type="ECO:0000313" key="2">
    <source>
        <dbReference type="EMBL" id="KMT59306.1"/>
    </source>
</evidence>
<dbReference type="AlphaFoldDB" id="A0A0J8J4Q2"/>
<dbReference type="EMBL" id="AZHO01000020">
    <property type="protein sequence ID" value="KMT59306.1"/>
    <property type="molecule type" value="Genomic_DNA"/>
</dbReference>
<comment type="caution">
    <text evidence="2">The sequence shown here is derived from an EMBL/GenBank/DDBJ whole genome shotgun (WGS) entry which is preliminary data.</text>
</comment>